<evidence type="ECO:0000313" key="1">
    <source>
        <dbReference type="EMBL" id="NEU98272.1"/>
    </source>
</evidence>
<dbReference type="RefSeq" id="WP_163156423.1">
    <property type="nucleotide sequence ID" value="NZ_VKHP01000086.1"/>
</dbReference>
<evidence type="ECO:0000313" key="2">
    <source>
        <dbReference type="Proteomes" id="UP000468531"/>
    </source>
</evidence>
<comment type="caution">
    <text evidence="1">The sequence shown here is derived from an EMBL/GenBank/DDBJ whole genome shotgun (WGS) entry which is preliminary data.</text>
</comment>
<accession>A0A6P1BL27</accession>
<dbReference type="EMBL" id="VKHP01000086">
    <property type="protein sequence ID" value="NEU98272.1"/>
    <property type="molecule type" value="Genomic_DNA"/>
</dbReference>
<name>A0A6P1BL27_9BRAD</name>
<keyword evidence="2" id="KW-1185">Reference proteome</keyword>
<protein>
    <submittedName>
        <fullName evidence="1">Uncharacterized protein</fullName>
    </submittedName>
</protein>
<reference evidence="1 2" key="1">
    <citation type="journal article" date="2020" name="Arch. Microbiol.">
        <title>Bradyrhizobium uaiense sp. nov., a new highly efficient cowpea symbiont.</title>
        <authorList>
            <person name="Cabral Michel D."/>
            <person name="Azarias Guimaraes A."/>
            <person name="Martins da Costa E."/>
            <person name="Soares de Carvalho T."/>
            <person name="Balsanelli E."/>
            <person name="Willems A."/>
            <person name="Maltempi de Souza E."/>
            <person name="de Souza Moreira F.M."/>
        </authorList>
    </citation>
    <scope>NUCLEOTIDE SEQUENCE [LARGE SCALE GENOMIC DNA]</scope>
    <source>
        <strain evidence="1 2">UFLA 03-164</strain>
    </source>
</reference>
<dbReference type="AlphaFoldDB" id="A0A6P1BL27"/>
<gene>
    <name evidence="1" type="ORF">FNJ47_21195</name>
</gene>
<organism evidence="1 2">
    <name type="scientific">Bradyrhizobium uaiense</name>
    <dbReference type="NCBI Taxonomy" id="2594946"/>
    <lineage>
        <taxon>Bacteria</taxon>
        <taxon>Pseudomonadati</taxon>
        <taxon>Pseudomonadota</taxon>
        <taxon>Alphaproteobacteria</taxon>
        <taxon>Hyphomicrobiales</taxon>
        <taxon>Nitrobacteraceae</taxon>
        <taxon>Bradyrhizobium</taxon>
    </lineage>
</organism>
<dbReference type="Proteomes" id="UP000468531">
    <property type="component" value="Unassembled WGS sequence"/>
</dbReference>
<sequence>MPTEDDAKVALDTVSEQLIKLPCVTGLGIGTASQSEGATLFVYLDSKQKDPSARAAIPKKVEINRPDGSKVAVPVQLIEQDDLKFE</sequence>
<proteinExistence type="predicted"/>